<dbReference type="Gene3D" id="2.30.110.10">
    <property type="entry name" value="Electron Transport, Fmn-binding Protein, Chain A"/>
    <property type="match status" value="1"/>
</dbReference>
<dbReference type="InterPro" id="IPR011576">
    <property type="entry name" value="Pyridox_Oxase_N"/>
</dbReference>
<dbReference type="PANTHER" id="PTHR35176">
    <property type="entry name" value="HEME OXYGENASE HI_0854-RELATED"/>
    <property type="match status" value="1"/>
</dbReference>
<dbReference type="SUPFAM" id="SSF50475">
    <property type="entry name" value="FMN-binding split barrel"/>
    <property type="match status" value="1"/>
</dbReference>
<dbReference type="GO" id="GO:0016627">
    <property type="term" value="F:oxidoreductase activity, acting on the CH-CH group of donors"/>
    <property type="evidence" value="ECO:0007669"/>
    <property type="project" value="TreeGrafter"/>
</dbReference>
<dbReference type="GO" id="GO:0005829">
    <property type="term" value="C:cytosol"/>
    <property type="evidence" value="ECO:0007669"/>
    <property type="project" value="TreeGrafter"/>
</dbReference>
<evidence type="ECO:0000256" key="1">
    <source>
        <dbReference type="ARBA" id="ARBA00023002"/>
    </source>
</evidence>
<dbReference type="GO" id="GO:0070967">
    <property type="term" value="F:coenzyme F420 binding"/>
    <property type="evidence" value="ECO:0007669"/>
    <property type="project" value="TreeGrafter"/>
</dbReference>
<feature type="domain" description="Pyridoxamine 5'-phosphate oxidase N-terminal" evidence="2">
    <location>
        <begin position="13"/>
        <end position="130"/>
    </location>
</feature>
<dbReference type="InterPro" id="IPR019920">
    <property type="entry name" value="F420-binding_dom_put"/>
</dbReference>
<evidence type="ECO:0000259" key="2">
    <source>
        <dbReference type="Pfam" id="PF01243"/>
    </source>
</evidence>
<reference evidence="3 4" key="1">
    <citation type="journal article" date="2013" name="Genome Announc.">
        <title>Genome Sequence of an Epidemic Isolate of Mycobacterium abscessus subsp. bolletii from Rio de Janeiro, Brazil.</title>
        <authorList>
            <person name="Davidson R.M."/>
            <person name="Reynolds P.R."/>
            <person name="Farias-Hesson E."/>
            <person name="Duarte R.S."/>
            <person name="Jackson M."/>
            <person name="Strong M."/>
        </authorList>
    </citation>
    <scope>NUCLEOTIDE SEQUENCE [LARGE SCALE GENOMIC DNA]</scope>
    <source>
        <strain evidence="3 4">CRM-0020</strain>
    </source>
</reference>
<organism evidence="3 4">
    <name type="scientific">Mycobacteroides abscessus subsp. bolletii CRM-0020</name>
    <dbReference type="NCBI Taxonomy" id="1306401"/>
    <lineage>
        <taxon>Bacteria</taxon>
        <taxon>Bacillati</taxon>
        <taxon>Actinomycetota</taxon>
        <taxon>Actinomycetes</taxon>
        <taxon>Mycobacteriales</taxon>
        <taxon>Mycobacteriaceae</taxon>
        <taxon>Mycobacteroides</taxon>
        <taxon>Mycobacteroides abscessus</taxon>
    </lineage>
</organism>
<comment type="caution">
    <text evidence="3">The sequence shown here is derived from an EMBL/GenBank/DDBJ whole genome shotgun (WGS) entry which is preliminary data.</text>
</comment>
<evidence type="ECO:0000313" key="3">
    <source>
        <dbReference type="EMBL" id="EPQ21736.1"/>
    </source>
</evidence>
<keyword evidence="1" id="KW-0560">Oxidoreductase</keyword>
<gene>
    <name evidence="3" type="ORF">J108_20230</name>
</gene>
<name>A0A829HSD2_9MYCO</name>
<protein>
    <submittedName>
        <fullName evidence="3">PPOX class F420-dependent enzyme</fullName>
    </submittedName>
</protein>
<dbReference type="Pfam" id="PF01243">
    <property type="entry name" value="PNPOx_N"/>
    <property type="match status" value="1"/>
</dbReference>
<evidence type="ECO:0000313" key="4">
    <source>
        <dbReference type="Proteomes" id="UP000014969"/>
    </source>
</evidence>
<sequence>MFGWGMAEIPAGFEDLLEQRLYGHLATVGGDGGAQSSPMWFDWDGERVRFTHTTKRAKFRNVQAEPRVAFSILDPTNPYRYLEVRGTIDQIDDDPTGSFIQELAHLYQAPWAGTSTGDEADRVILYLRPTKFVSHG</sequence>
<dbReference type="EMBL" id="ATFQ01000028">
    <property type="protein sequence ID" value="EPQ21736.1"/>
    <property type="molecule type" value="Genomic_DNA"/>
</dbReference>
<dbReference type="PANTHER" id="PTHR35176:SF6">
    <property type="entry name" value="HEME OXYGENASE HI_0854-RELATED"/>
    <property type="match status" value="1"/>
</dbReference>
<dbReference type="NCBIfam" id="TIGR03618">
    <property type="entry name" value="Rv1155_F420"/>
    <property type="match status" value="1"/>
</dbReference>
<accession>A0A829HSD2</accession>
<proteinExistence type="predicted"/>
<dbReference type="AlphaFoldDB" id="A0A829HSD2"/>
<dbReference type="InterPro" id="IPR012349">
    <property type="entry name" value="Split_barrel_FMN-bd"/>
</dbReference>
<dbReference type="Proteomes" id="UP000014969">
    <property type="component" value="Unassembled WGS sequence"/>
</dbReference>
<dbReference type="RefSeq" id="WP_005071364.1">
    <property type="nucleotide sequence ID" value="NZ_ATFQ01000028.1"/>
</dbReference>
<dbReference type="InterPro" id="IPR052019">
    <property type="entry name" value="F420H2_bilvrd_red/Heme_oxyg"/>
</dbReference>